<gene>
    <name evidence="3" type="ORF">MC378_05540</name>
</gene>
<evidence type="ECO:0000259" key="2">
    <source>
        <dbReference type="Pfam" id="PF09314"/>
    </source>
</evidence>
<organism evidence="3 4">
    <name type="scientific">Polaribacter marinus</name>
    <dbReference type="NCBI Taxonomy" id="2916838"/>
    <lineage>
        <taxon>Bacteria</taxon>
        <taxon>Pseudomonadati</taxon>
        <taxon>Bacteroidota</taxon>
        <taxon>Flavobacteriia</taxon>
        <taxon>Flavobacteriales</taxon>
        <taxon>Flavobacteriaceae</taxon>
    </lineage>
</organism>
<dbReference type="AlphaFoldDB" id="A0A9X1VP23"/>
<evidence type="ECO:0000259" key="1">
    <source>
        <dbReference type="Pfam" id="PF00534"/>
    </source>
</evidence>
<accession>A0A9X1VP23</accession>
<proteinExistence type="predicted"/>
<dbReference type="EMBL" id="JAKQYM010000003">
    <property type="protein sequence ID" value="MCI2228622.1"/>
    <property type="molecule type" value="Genomic_DNA"/>
</dbReference>
<protein>
    <submittedName>
        <fullName evidence="3">DUF1972 domain-containing protein</fullName>
    </submittedName>
</protein>
<feature type="domain" description="Glycosyl transferase family 1" evidence="1">
    <location>
        <begin position="189"/>
        <end position="309"/>
    </location>
</feature>
<dbReference type="GO" id="GO:0016757">
    <property type="term" value="F:glycosyltransferase activity"/>
    <property type="evidence" value="ECO:0007669"/>
    <property type="project" value="InterPro"/>
</dbReference>
<comment type="caution">
    <text evidence="3">The sequence shown here is derived from an EMBL/GenBank/DDBJ whole genome shotgun (WGS) entry which is preliminary data.</text>
</comment>
<feature type="domain" description="DUF1972" evidence="2">
    <location>
        <begin position="4"/>
        <end position="173"/>
    </location>
</feature>
<evidence type="ECO:0000313" key="3">
    <source>
        <dbReference type="EMBL" id="MCI2228622.1"/>
    </source>
</evidence>
<dbReference type="SUPFAM" id="SSF53756">
    <property type="entry name" value="UDP-Glycosyltransferase/glycogen phosphorylase"/>
    <property type="match status" value="1"/>
</dbReference>
<dbReference type="InterPro" id="IPR015393">
    <property type="entry name" value="DUF1972"/>
</dbReference>
<sequence>MRIGIIGTRGIPNHYGGFEQFAEHLAVFLVEKNCEVYVYNSSNHPYKEPLFKGVHIVHCSDPENKMGTIGQFIYDLNCILDTRKKNLDVILQLGYTSSSIWSFLFPKKPLIITNMDGLEWKRSKYTFFVRQFLKFAERLGVKHSDFLVSDSEGIKKYIDDKYQKDSKFIAYGSKIVSSVDEEVLNKFHVEKLKYHMLIARIEPENNVETILDGVVLSESKTPFLVIGDYNNNSFGKRIKDKFKDNKQIIFIGSIYNNSELNSLRYFCDLYFHGHSVGGTNPSLLEAMGSSNLIIAHNNIFNKAVLKENAYYFYNAEDVSFYIKTKSKKSESDKIQNNIEKIKNEYDINKINGSYLSYFHECLSKN</sequence>
<dbReference type="Pfam" id="PF00534">
    <property type="entry name" value="Glycos_transf_1"/>
    <property type="match status" value="1"/>
</dbReference>
<dbReference type="InterPro" id="IPR001296">
    <property type="entry name" value="Glyco_trans_1"/>
</dbReference>
<keyword evidence="4" id="KW-1185">Reference proteome</keyword>
<dbReference type="Proteomes" id="UP001139369">
    <property type="component" value="Unassembled WGS sequence"/>
</dbReference>
<dbReference type="Gene3D" id="3.40.50.2000">
    <property type="entry name" value="Glycogen Phosphorylase B"/>
    <property type="match status" value="2"/>
</dbReference>
<dbReference type="RefSeq" id="WP_242177742.1">
    <property type="nucleotide sequence ID" value="NZ_JAKQYM010000003.1"/>
</dbReference>
<name>A0A9X1VP23_9FLAO</name>
<dbReference type="Pfam" id="PF09314">
    <property type="entry name" value="DUF1972"/>
    <property type="match status" value="1"/>
</dbReference>
<evidence type="ECO:0000313" key="4">
    <source>
        <dbReference type="Proteomes" id="UP001139369"/>
    </source>
</evidence>
<reference evidence="3" key="1">
    <citation type="submission" date="2022-02" db="EMBL/GenBank/DDBJ databases">
        <title>Polaribacter sp. MSW13, isolated from seawater.</title>
        <authorList>
            <person name="Kristyanto S."/>
            <person name="Jung J."/>
            <person name="Jeon C.O."/>
        </authorList>
    </citation>
    <scope>NUCLEOTIDE SEQUENCE</scope>
    <source>
        <strain evidence="3">MSW13</strain>
    </source>
</reference>